<comment type="function">
    <text evidence="6">The production of the second messenger molecules diacylglycerol (DAG) and inositol 1,4,5-trisphosphate (IP3) is mediated by activated phosphatidylinositol-specific phospholipase C enzymes.</text>
</comment>
<dbReference type="Proteomes" id="UP000275385">
    <property type="component" value="Unassembled WGS sequence"/>
</dbReference>
<dbReference type="SMART" id="SM00149">
    <property type="entry name" value="PLCYc"/>
    <property type="match status" value="1"/>
</dbReference>
<evidence type="ECO:0000313" key="10">
    <source>
        <dbReference type="EMBL" id="RKU45110.1"/>
    </source>
</evidence>
<evidence type="ECO:0000256" key="7">
    <source>
        <dbReference type="RuleBase" id="RU361133"/>
    </source>
</evidence>
<keyword evidence="3 7" id="KW-0442">Lipid degradation</keyword>
<dbReference type="EC" id="3.1.4.11" evidence="7"/>
<dbReference type="GO" id="GO:0016042">
    <property type="term" value="P:lipid catabolic process"/>
    <property type="evidence" value="ECO:0007669"/>
    <property type="project" value="UniProtKB-KW"/>
</dbReference>
<dbReference type="PROSITE" id="PS50007">
    <property type="entry name" value="PIPLC_X_DOMAIN"/>
    <property type="match status" value="1"/>
</dbReference>
<dbReference type="PANTHER" id="PTHR10336:SF169">
    <property type="entry name" value="PHOSPHOINOSITIDE PHOSPHOLIPASE C"/>
    <property type="match status" value="1"/>
</dbReference>
<dbReference type="SUPFAM" id="SSF51695">
    <property type="entry name" value="PLC-like phosphodiesterases"/>
    <property type="match status" value="1"/>
</dbReference>
<dbReference type="PANTHER" id="PTHR10336">
    <property type="entry name" value="PHOSPHOINOSITIDE-SPECIFIC PHOSPHOLIPASE C FAMILY PROTEIN"/>
    <property type="match status" value="1"/>
</dbReference>
<dbReference type="InterPro" id="IPR001192">
    <property type="entry name" value="PI-PLC_fam"/>
</dbReference>
<evidence type="ECO:0000256" key="5">
    <source>
        <dbReference type="ARBA" id="ARBA00023224"/>
    </source>
</evidence>
<dbReference type="CDD" id="cd08598">
    <property type="entry name" value="PI-PLC1c_yeast"/>
    <property type="match status" value="1"/>
</dbReference>
<dbReference type="STRING" id="177199.A0A420YBK3"/>
<feature type="compositionally biased region" description="Acidic residues" evidence="8">
    <location>
        <begin position="280"/>
        <end position="289"/>
    </location>
</feature>
<dbReference type="InterPro" id="IPR001711">
    <property type="entry name" value="PLipase_C_Pinositol-sp_Y"/>
</dbReference>
<evidence type="ECO:0000313" key="11">
    <source>
        <dbReference type="Proteomes" id="UP000275385"/>
    </source>
</evidence>
<organism evidence="10 11">
    <name type="scientific">Coniochaeta pulveracea</name>
    <dbReference type="NCBI Taxonomy" id="177199"/>
    <lineage>
        <taxon>Eukaryota</taxon>
        <taxon>Fungi</taxon>
        <taxon>Dikarya</taxon>
        <taxon>Ascomycota</taxon>
        <taxon>Pezizomycotina</taxon>
        <taxon>Sordariomycetes</taxon>
        <taxon>Sordariomycetidae</taxon>
        <taxon>Coniochaetales</taxon>
        <taxon>Coniochaetaceae</taxon>
        <taxon>Coniochaeta</taxon>
    </lineage>
</organism>
<keyword evidence="2 7" id="KW-0378">Hydrolase</keyword>
<gene>
    <name evidence="10" type="ORF">DL546_002693</name>
</gene>
<dbReference type="PRINTS" id="PR00390">
    <property type="entry name" value="PHPHLIPASEC"/>
</dbReference>
<dbReference type="GO" id="GO:0004435">
    <property type="term" value="F:phosphatidylinositol-4,5-bisphosphate phospholipase C activity"/>
    <property type="evidence" value="ECO:0007669"/>
    <property type="project" value="UniProtKB-EC"/>
</dbReference>
<comment type="catalytic activity">
    <reaction evidence="1 7">
        <text>a 1,2-diacyl-sn-glycero-3-phospho-(1D-myo-inositol-4,5-bisphosphate) + H2O = 1D-myo-inositol 1,4,5-trisphosphate + a 1,2-diacyl-sn-glycerol + H(+)</text>
        <dbReference type="Rhea" id="RHEA:33179"/>
        <dbReference type="ChEBI" id="CHEBI:15377"/>
        <dbReference type="ChEBI" id="CHEBI:15378"/>
        <dbReference type="ChEBI" id="CHEBI:17815"/>
        <dbReference type="ChEBI" id="CHEBI:58456"/>
        <dbReference type="ChEBI" id="CHEBI:203600"/>
        <dbReference type="EC" id="3.1.4.11"/>
    </reaction>
</comment>
<dbReference type="EMBL" id="QVQW01000023">
    <property type="protein sequence ID" value="RKU45110.1"/>
    <property type="molecule type" value="Genomic_DNA"/>
</dbReference>
<dbReference type="SMART" id="SM00148">
    <property type="entry name" value="PLCXc"/>
    <property type="match status" value="1"/>
</dbReference>
<proteinExistence type="predicted"/>
<name>A0A420YBK3_9PEZI</name>
<dbReference type="GO" id="GO:0051209">
    <property type="term" value="P:release of sequestered calcium ion into cytosol"/>
    <property type="evidence" value="ECO:0007669"/>
    <property type="project" value="TreeGrafter"/>
</dbReference>
<feature type="compositionally biased region" description="Basic and acidic residues" evidence="8">
    <location>
        <begin position="290"/>
        <end position="304"/>
    </location>
</feature>
<protein>
    <recommendedName>
        <fullName evidence="7">Phosphoinositide phospholipase C</fullName>
        <ecNumber evidence="7">3.1.4.11</ecNumber>
    </recommendedName>
</protein>
<feature type="region of interest" description="Disordered" evidence="8">
    <location>
        <begin position="260"/>
        <end position="304"/>
    </location>
</feature>
<dbReference type="Pfam" id="PF00387">
    <property type="entry name" value="PI-PLC-Y"/>
    <property type="match status" value="1"/>
</dbReference>
<evidence type="ECO:0000256" key="4">
    <source>
        <dbReference type="ARBA" id="ARBA00023098"/>
    </source>
</evidence>
<dbReference type="InterPro" id="IPR035892">
    <property type="entry name" value="C2_domain_sf"/>
</dbReference>
<comment type="caution">
    <text evidence="10">The sequence shown here is derived from an EMBL/GenBank/DDBJ whole genome shotgun (WGS) entry which is preliminary data.</text>
</comment>
<evidence type="ECO:0000256" key="2">
    <source>
        <dbReference type="ARBA" id="ARBA00022801"/>
    </source>
</evidence>
<keyword evidence="5" id="KW-0807">Transducer</keyword>
<accession>A0A420YBK3</accession>
<dbReference type="CDD" id="cd00275">
    <property type="entry name" value="C2_PLC_like"/>
    <property type="match status" value="1"/>
</dbReference>
<dbReference type="PROSITE" id="PS50008">
    <property type="entry name" value="PIPLC_Y_DOMAIN"/>
    <property type="match status" value="1"/>
</dbReference>
<dbReference type="InterPro" id="IPR000909">
    <property type="entry name" value="PLipase_C_PInositol-sp_X_dom"/>
</dbReference>
<dbReference type="OrthoDB" id="269822at2759"/>
<evidence type="ECO:0000256" key="8">
    <source>
        <dbReference type="SAM" id="MobiDB-lite"/>
    </source>
</evidence>
<dbReference type="Gene3D" id="2.60.40.150">
    <property type="entry name" value="C2 domain"/>
    <property type="match status" value="1"/>
</dbReference>
<dbReference type="InterPro" id="IPR017946">
    <property type="entry name" value="PLC-like_Pdiesterase_TIM-brl"/>
</dbReference>
<evidence type="ECO:0000256" key="6">
    <source>
        <dbReference type="ARBA" id="ARBA00059664"/>
    </source>
</evidence>
<keyword evidence="4 7" id="KW-0443">Lipid metabolism</keyword>
<reference evidence="10 11" key="1">
    <citation type="submission" date="2018-08" db="EMBL/GenBank/DDBJ databases">
        <title>Draft genome of the lignicolous fungus Coniochaeta pulveracea.</title>
        <authorList>
            <person name="Borstlap C.J."/>
            <person name="De Witt R.N."/>
            <person name="Botha A."/>
            <person name="Volschenk H."/>
        </authorList>
    </citation>
    <scope>NUCLEOTIDE SEQUENCE [LARGE SCALE GENOMIC DNA]</scope>
    <source>
        <strain evidence="10 11">CAB683</strain>
    </source>
</reference>
<feature type="domain" description="PI-PLC Y-box" evidence="9">
    <location>
        <begin position="315"/>
        <end position="434"/>
    </location>
</feature>
<evidence type="ECO:0000259" key="9">
    <source>
        <dbReference type="PROSITE" id="PS50008"/>
    </source>
</evidence>
<dbReference type="Pfam" id="PF00388">
    <property type="entry name" value="PI-PLC-X"/>
    <property type="match status" value="1"/>
</dbReference>
<evidence type="ECO:0000256" key="3">
    <source>
        <dbReference type="ARBA" id="ARBA00022963"/>
    </source>
</evidence>
<dbReference type="SUPFAM" id="SSF49562">
    <property type="entry name" value="C2 domain (Calcium/lipid-binding domain, CaLB)"/>
    <property type="match status" value="1"/>
</dbReference>
<dbReference type="AlphaFoldDB" id="A0A420YBK3"/>
<dbReference type="Gene3D" id="3.20.20.190">
    <property type="entry name" value="Phosphatidylinositol (PI) phosphodiesterase"/>
    <property type="match status" value="1"/>
</dbReference>
<sequence length="585" mass="64866">MAGLSSRFAKLNPFNDPRVEVEDQGGEAVERDTIGGGGHSSWETNITQHKLRVSAALRSFFVKENVLSAQEAGLDDATSTTPSLHALLEKPHIDVPSYVTDRSHPLPEYFISSSHNTYLTAHQLFGKTSADGYATALRTGARCIEIDAWDDDTNDEEPKVTHGYTLVSRIPFRAVCEIIRDVVDVEATRPNPAPVLISLENHCSAHGQMRLVQIMKEVWGDRLLSKEVREKGHREEEGLGDHVRLEELGSKIVVTVEYHFPGEPDSSDEDTSSSSSSSDSSDEEREKEDEDARRAKQEYKKEKATAPKTVIIPELAELGVYAQSVKPQDNSWFDPVPGLKDAPHHHLINVSETQLAKHMPGSNKQIARHNAQHLMRVFPKGTRVSSRNLDPVPFWGLGAHICALNWQTFGAAMQLNDALFAGTEGFVLKPAALRGQADGPVKRKKLRLHIAGATDVPIPADRPADEVRPYVSCLLVHPGGEAAGAGKRKTKAYKQHKLGFLHKGENPPSTEPLWDEVLEWEYDDDELVFLRMLIKSDDSFSRNPTLAVAAVRVLYAATGWRFIRMLDLKGRETKCSLLVKVEVQG</sequence>
<dbReference type="FunFam" id="3.20.20.190:FF:000039">
    <property type="entry name" value="Phosphoinositide phospholipase C"/>
    <property type="match status" value="1"/>
</dbReference>
<evidence type="ECO:0000256" key="1">
    <source>
        <dbReference type="ARBA" id="ARBA00001195"/>
    </source>
</evidence>
<keyword evidence="11" id="KW-1185">Reference proteome</keyword>
<dbReference type="GO" id="GO:0048015">
    <property type="term" value="P:phosphatidylinositol-mediated signaling"/>
    <property type="evidence" value="ECO:0007669"/>
    <property type="project" value="TreeGrafter"/>
</dbReference>